<proteinExistence type="predicted"/>
<dbReference type="EMBL" id="JBHMDO010000034">
    <property type="protein sequence ID" value="MFB9328690.1"/>
    <property type="molecule type" value="Genomic_DNA"/>
</dbReference>
<evidence type="ECO:0000313" key="1">
    <source>
        <dbReference type="EMBL" id="MFB9328690.1"/>
    </source>
</evidence>
<name>A0ABV5KTX6_9BACL</name>
<reference evidence="1 2" key="1">
    <citation type="submission" date="2024-09" db="EMBL/GenBank/DDBJ databases">
        <authorList>
            <person name="Sun Q."/>
            <person name="Mori K."/>
        </authorList>
    </citation>
    <scope>NUCLEOTIDE SEQUENCE [LARGE SCALE GENOMIC DNA]</scope>
    <source>
        <strain evidence="1 2">TISTR 2452</strain>
    </source>
</reference>
<organism evidence="1 2">
    <name type="scientific">Paenibacillus aurantiacus</name>
    <dbReference type="NCBI Taxonomy" id="1936118"/>
    <lineage>
        <taxon>Bacteria</taxon>
        <taxon>Bacillati</taxon>
        <taxon>Bacillota</taxon>
        <taxon>Bacilli</taxon>
        <taxon>Bacillales</taxon>
        <taxon>Paenibacillaceae</taxon>
        <taxon>Paenibacillus</taxon>
    </lineage>
</organism>
<gene>
    <name evidence="1" type="ORF">ACFFSY_22370</name>
</gene>
<comment type="caution">
    <text evidence="1">The sequence shown here is derived from an EMBL/GenBank/DDBJ whole genome shotgun (WGS) entry which is preliminary data.</text>
</comment>
<evidence type="ECO:0000313" key="2">
    <source>
        <dbReference type="Proteomes" id="UP001589747"/>
    </source>
</evidence>
<sequence length="129" mass="15225">MKEDEFEDFRDQIKKMKRENRNRSYKDQDDVNYRDVIERVKSVMVPAIEAFVDSDRTLEMQSKTFRTIYISYANTRIYGLLVSATSVDNINIDAVFDSNTFRIYAGSFNEKKIKAAVKQALLDWYQIII</sequence>
<dbReference type="RefSeq" id="WP_377498233.1">
    <property type="nucleotide sequence ID" value="NZ_JBHMDO010000034.1"/>
</dbReference>
<accession>A0ABV5KTX6</accession>
<protein>
    <submittedName>
        <fullName evidence="1">Uncharacterized protein</fullName>
    </submittedName>
</protein>
<dbReference type="Proteomes" id="UP001589747">
    <property type="component" value="Unassembled WGS sequence"/>
</dbReference>
<keyword evidence="2" id="KW-1185">Reference proteome</keyword>